<feature type="transmembrane region" description="Helical" evidence="2">
    <location>
        <begin position="48"/>
        <end position="68"/>
    </location>
</feature>
<feature type="transmembrane region" description="Helical" evidence="2">
    <location>
        <begin position="232"/>
        <end position="251"/>
    </location>
</feature>
<keyword evidence="2" id="KW-1133">Transmembrane helix</keyword>
<dbReference type="RefSeq" id="WP_073599595.1">
    <property type="nucleotide sequence ID" value="NZ_MRCB01000011.1"/>
</dbReference>
<name>A0A1U7HHC4_9CYAN</name>
<proteinExistence type="predicted"/>
<organism evidence="3 4">
    <name type="scientific">Hydrococcus rivularis NIES-593</name>
    <dbReference type="NCBI Taxonomy" id="1921803"/>
    <lineage>
        <taxon>Bacteria</taxon>
        <taxon>Bacillati</taxon>
        <taxon>Cyanobacteriota</taxon>
        <taxon>Cyanophyceae</taxon>
        <taxon>Pleurocapsales</taxon>
        <taxon>Hydrococcaceae</taxon>
        <taxon>Hydrococcus</taxon>
    </lineage>
</organism>
<keyword evidence="2" id="KW-0812">Transmembrane</keyword>
<dbReference type="EMBL" id="MRCB01000011">
    <property type="protein sequence ID" value="OKH22959.1"/>
    <property type="molecule type" value="Genomic_DNA"/>
</dbReference>
<comment type="caution">
    <text evidence="3">The sequence shown here is derived from an EMBL/GenBank/DDBJ whole genome shotgun (WGS) entry which is preliminary data.</text>
</comment>
<accession>A0A1U7HHC4</accession>
<dbReference type="OrthoDB" id="532366at2"/>
<protein>
    <submittedName>
        <fullName evidence="3">Uncharacterized protein</fullName>
    </submittedName>
</protein>
<keyword evidence="1" id="KW-0175">Coiled coil</keyword>
<dbReference type="AlphaFoldDB" id="A0A1U7HHC4"/>
<evidence type="ECO:0000313" key="4">
    <source>
        <dbReference type="Proteomes" id="UP000186868"/>
    </source>
</evidence>
<feature type="transmembrane region" description="Helical" evidence="2">
    <location>
        <begin position="6"/>
        <end position="27"/>
    </location>
</feature>
<dbReference type="InterPro" id="IPR047709">
    <property type="entry name" value="HpsJ-like"/>
</dbReference>
<keyword evidence="2" id="KW-0472">Membrane</keyword>
<dbReference type="NCBIfam" id="NF038305">
    <property type="entry name" value="HpsJ_fam"/>
    <property type="match status" value="1"/>
</dbReference>
<evidence type="ECO:0000313" key="3">
    <source>
        <dbReference type="EMBL" id="OKH22959.1"/>
    </source>
</evidence>
<feature type="transmembrane region" description="Helical" evidence="2">
    <location>
        <begin position="80"/>
        <end position="102"/>
    </location>
</feature>
<dbReference type="STRING" id="1921803.NIES593_10805"/>
<feature type="coiled-coil region" evidence="1">
    <location>
        <begin position="168"/>
        <end position="216"/>
    </location>
</feature>
<sequence>MNSSTFTSLSLKLIGTIFILSSLLDYVTLGIPFNWQSAQWQINFVTSIVDRGIVPMVGMALILLGYWIDSNSGSPAKGPGLRLPVFILASVLGLLFLLLVPVHLNNLNQAKTVALEQIQQGAGQGEEQIKNRLAQINTLSQNPQLIDQELARLNQIIETGQVQGRQVNAQVLEQARQTRDQLQGLRDLAKNPQQFKQRLEELKNQWQTQLLDIRRNAENQAKSEALKQGLRVGLSSLMLAIGYSAIGWLGFRGLGSMKTSRSRV</sequence>
<keyword evidence="4" id="KW-1185">Reference proteome</keyword>
<evidence type="ECO:0000256" key="2">
    <source>
        <dbReference type="SAM" id="Phobius"/>
    </source>
</evidence>
<gene>
    <name evidence="3" type="ORF">NIES593_10805</name>
</gene>
<evidence type="ECO:0000256" key="1">
    <source>
        <dbReference type="SAM" id="Coils"/>
    </source>
</evidence>
<dbReference type="Proteomes" id="UP000186868">
    <property type="component" value="Unassembled WGS sequence"/>
</dbReference>
<reference evidence="3 4" key="1">
    <citation type="submission" date="2016-11" db="EMBL/GenBank/DDBJ databases">
        <title>Draft Genome Sequences of Nine Cyanobacterial Strains from Diverse Habitats.</title>
        <authorList>
            <person name="Zhu T."/>
            <person name="Hou S."/>
            <person name="Lu X."/>
            <person name="Hess W.R."/>
        </authorList>
    </citation>
    <scope>NUCLEOTIDE SEQUENCE [LARGE SCALE GENOMIC DNA]</scope>
    <source>
        <strain evidence="3 4">NIES-593</strain>
    </source>
</reference>